<name>A0ABM4E718_9AVES</name>
<evidence type="ECO:0000256" key="4">
    <source>
        <dbReference type="ARBA" id="ARBA00022692"/>
    </source>
</evidence>
<dbReference type="GeneID" id="106492345"/>
<evidence type="ECO:0000256" key="9">
    <source>
        <dbReference type="ARBA" id="ARBA00022928"/>
    </source>
</evidence>
<dbReference type="RefSeq" id="XP_067148515.1">
    <property type="nucleotide sequence ID" value="XM_067292414.1"/>
</dbReference>
<dbReference type="Proteomes" id="UP001652627">
    <property type="component" value="Chromosome 2"/>
</dbReference>
<keyword evidence="6" id="KW-0256">Endoplasmic reticulum</keyword>
<comment type="subcellular location">
    <subcellularLocation>
        <location evidence="2">Endoplasmic reticulum membrane</location>
        <topology evidence="2">Multi-pass membrane protein</topology>
    </subcellularLocation>
    <subcellularLocation>
        <location evidence="1">Microsome membrane</location>
        <topology evidence="1">Multi-pass membrane protein</topology>
    </subcellularLocation>
</comment>
<keyword evidence="7" id="KW-0492">Microsome</keyword>
<evidence type="ECO:0000259" key="19">
    <source>
        <dbReference type="Pfam" id="PF02544"/>
    </source>
</evidence>
<feature type="transmembrane region" description="Helical" evidence="18">
    <location>
        <begin position="107"/>
        <end position="128"/>
    </location>
</feature>
<evidence type="ECO:0000256" key="16">
    <source>
        <dbReference type="ARBA" id="ARBA00049166"/>
    </source>
</evidence>
<evidence type="ECO:0000256" key="5">
    <source>
        <dbReference type="ARBA" id="ARBA00022782"/>
    </source>
</evidence>
<evidence type="ECO:0000256" key="11">
    <source>
        <dbReference type="ARBA" id="ARBA00023002"/>
    </source>
</evidence>
<dbReference type="Gene3D" id="1.20.120.1630">
    <property type="match status" value="1"/>
</dbReference>
<evidence type="ECO:0000313" key="20">
    <source>
        <dbReference type="Proteomes" id="UP001652627"/>
    </source>
</evidence>
<evidence type="ECO:0000256" key="14">
    <source>
        <dbReference type="ARBA" id="ARBA00037789"/>
    </source>
</evidence>
<feature type="transmembrane region" description="Helical" evidence="18">
    <location>
        <begin position="228"/>
        <end position="251"/>
    </location>
</feature>
<evidence type="ECO:0000256" key="15">
    <source>
        <dbReference type="ARBA" id="ARBA00048292"/>
    </source>
</evidence>
<keyword evidence="8" id="KW-0521">NADP</keyword>
<dbReference type="PROSITE" id="PS50244">
    <property type="entry name" value="S5A_REDUCTASE"/>
    <property type="match status" value="1"/>
</dbReference>
<comment type="catalytic activity">
    <reaction evidence="18">
        <text>a 3-oxo-5alpha-steroid + NADP(+) = a 3-oxo-Delta(4)-steroid + NADPH + H(+)</text>
        <dbReference type="Rhea" id="RHEA:54384"/>
        <dbReference type="ChEBI" id="CHEBI:13601"/>
        <dbReference type="ChEBI" id="CHEBI:15378"/>
        <dbReference type="ChEBI" id="CHEBI:47909"/>
        <dbReference type="ChEBI" id="CHEBI:57783"/>
        <dbReference type="ChEBI" id="CHEBI:58349"/>
        <dbReference type="EC" id="1.3.1.22"/>
    </reaction>
</comment>
<dbReference type="Pfam" id="PF02544">
    <property type="entry name" value="Steroid_dh"/>
    <property type="match status" value="1"/>
</dbReference>
<dbReference type="EC" id="1.3.1.22" evidence="18"/>
<dbReference type="PANTHER" id="PTHR10556">
    <property type="entry name" value="3-OXO-5-ALPHA-STEROID 4-DEHYDROGENASE"/>
    <property type="match status" value="1"/>
</dbReference>
<comment type="catalytic activity">
    <reaction evidence="17">
        <text>17beta-hydroxy-5alpha-androstan-3-one + NADP(+) = testosterone + NADPH + H(+)</text>
        <dbReference type="Rhea" id="RHEA:50820"/>
        <dbReference type="ChEBI" id="CHEBI:15378"/>
        <dbReference type="ChEBI" id="CHEBI:16330"/>
        <dbReference type="ChEBI" id="CHEBI:17347"/>
        <dbReference type="ChEBI" id="CHEBI:57783"/>
        <dbReference type="ChEBI" id="CHEBI:58349"/>
        <dbReference type="EC" id="1.3.1.22"/>
    </reaction>
    <physiologicalReaction direction="right-to-left" evidence="17">
        <dbReference type="Rhea" id="RHEA:50822"/>
    </physiologicalReaction>
</comment>
<evidence type="ECO:0000256" key="8">
    <source>
        <dbReference type="ARBA" id="ARBA00022857"/>
    </source>
</evidence>
<evidence type="ECO:0000256" key="3">
    <source>
        <dbReference type="ARBA" id="ARBA00007742"/>
    </source>
</evidence>
<evidence type="ECO:0000256" key="17">
    <source>
        <dbReference type="ARBA" id="ARBA00049397"/>
    </source>
</evidence>
<comment type="catalytic activity">
    <reaction evidence="15">
        <text>5alpha-pregnane-3,20-dione + NADP(+) = progesterone + NADPH + H(+)</text>
        <dbReference type="Rhea" id="RHEA:21952"/>
        <dbReference type="ChEBI" id="CHEBI:15378"/>
        <dbReference type="ChEBI" id="CHEBI:17026"/>
        <dbReference type="ChEBI" id="CHEBI:28952"/>
        <dbReference type="ChEBI" id="CHEBI:57783"/>
        <dbReference type="ChEBI" id="CHEBI:58349"/>
        <dbReference type="EC" id="1.3.1.22"/>
    </reaction>
    <physiologicalReaction direction="right-to-left" evidence="15">
        <dbReference type="Rhea" id="RHEA:21954"/>
    </physiologicalReaction>
</comment>
<evidence type="ECO:0000256" key="18">
    <source>
        <dbReference type="PIRNR" id="PIRNR015596"/>
    </source>
</evidence>
<keyword evidence="20" id="KW-1185">Reference proteome</keyword>
<accession>A0ABM4E718</accession>
<reference evidence="20" key="1">
    <citation type="submission" date="2025-05" db="UniProtKB">
        <authorList>
            <consortium name="RefSeq"/>
        </authorList>
    </citation>
    <scope>NUCLEOTIDE SEQUENCE [LARGE SCALE GENOMIC DNA]</scope>
</reference>
<gene>
    <name evidence="21" type="primary">SRD5A1</name>
</gene>
<reference evidence="21" key="2">
    <citation type="submission" date="2025-08" db="UniProtKB">
        <authorList>
            <consortium name="RefSeq"/>
        </authorList>
    </citation>
    <scope>IDENTIFICATION</scope>
    <source>
        <tissue evidence="21">Blood</tissue>
    </source>
</reference>
<dbReference type="PANTHER" id="PTHR10556:SF57">
    <property type="entry name" value="3-OXO-5-ALPHA-STEROID 4-DEHYDROGENASE 1"/>
    <property type="match status" value="1"/>
</dbReference>
<keyword evidence="9" id="KW-0726">Sexual differentiation</keyword>
<keyword evidence="12" id="KW-0443">Lipid metabolism</keyword>
<keyword evidence="11" id="KW-0560">Oxidoreductase</keyword>
<evidence type="ECO:0000256" key="6">
    <source>
        <dbReference type="ARBA" id="ARBA00022824"/>
    </source>
</evidence>
<feature type="transmembrane region" description="Helical" evidence="18">
    <location>
        <begin position="134"/>
        <end position="151"/>
    </location>
</feature>
<dbReference type="InterPro" id="IPR016636">
    <property type="entry name" value="3-oxo-5-alpha-steroid_4-DH"/>
</dbReference>
<evidence type="ECO:0000256" key="1">
    <source>
        <dbReference type="ARBA" id="ARBA00004154"/>
    </source>
</evidence>
<evidence type="ECO:0000256" key="2">
    <source>
        <dbReference type="ARBA" id="ARBA00004477"/>
    </source>
</evidence>
<keyword evidence="10 18" id="KW-1133">Transmembrane helix</keyword>
<dbReference type="InterPro" id="IPR039357">
    <property type="entry name" value="SRD5A/TECR"/>
</dbReference>
<evidence type="ECO:0000256" key="13">
    <source>
        <dbReference type="ARBA" id="ARBA00023136"/>
    </source>
</evidence>
<evidence type="ECO:0000256" key="10">
    <source>
        <dbReference type="ARBA" id="ARBA00022989"/>
    </source>
</evidence>
<proteinExistence type="inferred from homology"/>
<feature type="transmembrane region" description="Helical" evidence="18">
    <location>
        <begin position="172"/>
        <end position="190"/>
    </location>
</feature>
<keyword evidence="4 18" id="KW-0812">Transmembrane</keyword>
<keyword evidence="5" id="KW-0221">Differentiation</keyword>
<comment type="function">
    <text evidence="14">Converts testosterone into 5-alpha-dihydrotestosterone and progesterone or corticosterone into their corresponding 5-alpha-3-oxosteroids. It plays a central role in sexual differentiation and androgen physiology.</text>
</comment>
<protein>
    <recommendedName>
        <fullName evidence="18">3-oxo-5alpha-steroid 4-dehydrogenase (NADP(+))</fullName>
        <ecNumber evidence="18">1.3.1.22</ecNumber>
    </recommendedName>
</protein>
<evidence type="ECO:0000256" key="7">
    <source>
        <dbReference type="ARBA" id="ARBA00022848"/>
    </source>
</evidence>
<feature type="domain" description="3-oxo-5-alpha-steroid 4-dehydrogenase C-terminal" evidence="19">
    <location>
        <begin position="133"/>
        <end position="281"/>
    </location>
</feature>
<comment type="catalytic activity">
    <reaction evidence="16">
        <text>androst-4-ene-3,17-dione + NADPH + H(+) = 5alpha-androstan-3,17-dione + NADP(+)</text>
        <dbReference type="Rhea" id="RHEA:50816"/>
        <dbReference type="ChEBI" id="CHEBI:15378"/>
        <dbReference type="ChEBI" id="CHEBI:15994"/>
        <dbReference type="ChEBI" id="CHEBI:16422"/>
        <dbReference type="ChEBI" id="CHEBI:57783"/>
        <dbReference type="ChEBI" id="CHEBI:58349"/>
    </reaction>
    <physiologicalReaction direction="left-to-right" evidence="16">
        <dbReference type="Rhea" id="RHEA:50817"/>
    </physiologicalReaction>
</comment>
<evidence type="ECO:0000313" key="21">
    <source>
        <dbReference type="RefSeq" id="XP_067148515.1"/>
    </source>
</evidence>
<evidence type="ECO:0000256" key="12">
    <source>
        <dbReference type="ARBA" id="ARBA00023098"/>
    </source>
</evidence>
<feature type="transmembrane region" description="Helical" evidence="18">
    <location>
        <begin position="37"/>
        <end position="58"/>
    </location>
</feature>
<keyword evidence="13 18" id="KW-0472">Membrane</keyword>
<dbReference type="PIRSF" id="PIRSF015596">
    <property type="entry name" value="5_alpha-SR2"/>
    <property type="match status" value="1"/>
</dbReference>
<organism evidence="20 21">
    <name type="scientific">Apteryx mantelli</name>
    <name type="common">North Island brown kiwi</name>
    <dbReference type="NCBI Taxonomy" id="2696672"/>
    <lineage>
        <taxon>Eukaryota</taxon>
        <taxon>Metazoa</taxon>
        <taxon>Chordata</taxon>
        <taxon>Craniata</taxon>
        <taxon>Vertebrata</taxon>
        <taxon>Euteleostomi</taxon>
        <taxon>Archelosauria</taxon>
        <taxon>Archosauria</taxon>
        <taxon>Dinosauria</taxon>
        <taxon>Saurischia</taxon>
        <taxon>Theropoda</taxon>
        <taxon>Coelurosauria</taxon>
        <taxon>Aves</taxon>
        <taxon>Palaeognathae</taxon>
        <taxon>Apterygiformes</taxon>
        <taxon>Apterygidae</taxon>
        <taxon>Apteryx</taxon>
    </lineage>
</organism>
<feature type="transmembrane region" description="Helical" evidence="18">
    <location>
        <begin position="78"/>
        <end position="95"/>
    </location>
</feature>
<comment type="similarity">
    <text evidence="3 18">Belongs to the steroid 5-alpha reductase family.</text>
</comment>
<dbReference type="InterPro" id="IPR001104">
    <property type="entry name" value="3-oxo-5_a-steroid_4-DH_C"/>
</dbReference>
<sequence length="281" mass="31365">MKAPARGGEGSRMGIVGGAGGFWQRLSGPAEQRLLELLSYGLVALGAASALLLCFIPMPYGRYSSRRFGWLLPARPAWLLQELPSLLIPLGLAACSGAARVSERPNGVLLGLFVVHYAHRALIFPLLIREGKPTPFFTFVLALLFCVYNGYLQGRSLSNYAKYPSTWLKEPFFIAGFLGWLIGMTINIHSDHILRNLRKPGETGYMIPRGGMFEYVTGANFFGEILEWFGFALACCTIQSLAFALCTLFILGSRAKQHHQWYLEKFEDYPKSRKILIPFVF</sequence>